<feature type="signal peptide" evidence="2">
    <location>
        <begin position="1"/>
        <end position="18"/>
    </location>
</feature>
<name>A0A9P0DRR1_PHACE</name>
<dbReference type="EMBL" id="OU896711">
    <property type="protein sequence ID" value="CAH1170492.1"/>
    <property type="molecule type" value="Genomic_DNA"/>
</dbReference>
<dbReference type="Proteomes" id="UP001153737">
    <property type="component" value="Chromosome 5"/>
</dbReference>
<gene>
    <name evidence="3" type="ORF">PHAECO_LOCUS9744</name>
</gene>
<organism evidence="3 4">
    <name type="scientific">Phaedon cochleariae</name>
    <name type="common">Mustard beetle</name>
    <dbReference type="NCBI Taxonomy" id="80249"/>
    <lineage>
        <taxon>Eukaryota</taxon>
        <taxon>Metazoa</taxon>
        <taxon>Ecdysozoa</taxon>
        <taxon>Arthropoda</taxon>
        <taxon>Hexapoda</taxon>
        <taxon>Insecta</taxon>
        <taxon>Pterygota</taxon>
        <taxon>Neoptera</taxon>
        <taxon>Endopterygota</taxon>
        <taxon>Coleoptera</taxon>
        <taxon>Polyphaga</taxon>
        <taxon>Cucujiformia</taxon>
        <taxon>Chrysomeloidea</taxon>
        <taxon>Chrysomelidae</taxon>
        <taxon>Chrysomelinae</taxon>
        <taxon>Chrysomelini</taxon>
        <taxon>Phaedon</taxon>
    </lineage>
</organism>
<dbReference type="PANTHER" id="PTHR33964">
    <property type="entry name" value="RE45066P-RELATED"/>
    <property type="match status" value="1"/>
</dbReference>
<evidence type="ECO:0000256" key="1">
    <source>
        <dbReference type="SAM" id="Phobius"/>
    </source>
</evidence>
<dbReference type="AlphaFoldDB" id="A0A9P0DRR1"/>
<accession>A0A9P0DRR1</accession>
<reference evidence="3" key="1">
    <citation type="submission" date="2022-01" db="EMBL/GenBank/DDBJ databases">
        <authorList>
            <person name="King R."/>
        </authorList>
    </citation>
    <scope>NUCLEOTIDE SEQUENCE</scope>
</reference>
<proteinExistence type="predicted"/>
<feature type="transmembrane region" description="Helical" evidence="1">
    <location>
        <begin position="215"/>
        <end position="235"/>
    </location>
</feature>
<dbReference type="OrthoDB" id="6606974at2759"/>
<keyword evidence="4" id="KW-1185">Reference proteome</keyword>
<evidence type="ECO:0000256" key="2">
    <source>
        <dbReference type="SAM" id="SignalP"/>
    </source>
</evidence>
<reference evidence="3" key="2">
    <citation type="submission" date="2022-10" db="EMBL/GenBank/DDBJ databases">
        <authorList>
            <consortium name="ENA_rothamsted_submissions"/>
            <consortium name="culmorum"/>
            <person name="King R."/>
        </authorList>
    </citation>
    <scope>NUCLEOTIDE SEQUENCE</scope>
</reference>
<keyword evidence="1" id="KW-1133">Transmembrane helix</keyword>
<evidence type="ECO:0000313" key="4">
    <source>
        <dbReference type="Proteomes" id="UP001153737"/>
    </source>
</evidence>
<keyword evidence="2" id="KW-0732">Signal</keyword>
<keyword evidence="1" id="KW-0472">Membrane</keyword>
<protein>
    <submittedName>
        <fullName evidence="3">Uncharacterized protein</fullName>
    </submittedName>
</protein>
<evidence type="ECO:0000313" key="3">
    <source>
        <dbReference type="EMBL" id="CAH1170492.1"/>
    </source>
</evidence>
<sequence length="242" mass="27515">MRQRLLVIIFFLIYSVNSGEMAEDCGGICNEDKLVGHLASMEVLSPESIFTLAFDDMEPLCKKLEENLKSTDSYLKTCKPSDQSELYVSLIRGVRVLNNKLCCTDNKFYKRYSMFHSCLRELTNDFESCNGPADWNEEPVKEKLCKTYKNIVDCYYIKAAKVCGKDAAKAVTELVQDVINSVLSTRCSGVNSLPYVKDAMPEKYINRNGSKGRSLYSVKLTLLASIINIVYYIFFQNKQVLM</sequence>
<dbReference type="PANTHER" id="PTHR33964:SF1">
    <property type="entry name" value="RE45066P"/>
    <property type="match status" value="1"/>
</dbReference>
<keyword evidence="1" id="KW-0812">Transmembrane</keyword>
<feature type="chain" id="PRO_5040490459" evidence="2">
    <location>
        <begin position="19"/>
        <end position="242"/>
    </location>
</feature>